<gene>
    <name evidence="5" type="ORF">FHU35_11357</name>
</gene>
<dbReference type="Gene3D" id="1.10.10.10">
    <property type="entry name" value="Winged helix-like DNA-binding domain superfamily/Winged helix DNA-binding domain"/>
    <property type="match status" value="1"/>
</dbReference>
<dbReference type="PANTHER" id="PTHR30136">
    <property type="entry name" value="HELIX-TURN-HELIX TRANSCRIPTIONAL REGULATOR, ICLR FAMILY"/>
    <property type="match status" value="1"/>
</dbReference>
<name>A0A561V7Z2_9PSEU</name>
<keyword evidence="2" id="KW-0804">Transcription</keyword>
<dbReference type="RefSeq" id="WP_145736022.1">
    <property type="nucleotide sequence ID" value="NZ_VIWX01000001.1"/>
</dbReference>
<dbReference type="EMBL" id="VIWX01000001">
    <property type="protein sequence ID" value="TWG07739.1"/>
    <property type="molecule type" value="Genomic_DNA"/>
</dbReference>
<keyword evidence="6" id="KW-1185">Reference proteome</keyword>
<dbReference type="InterPro" id="IPR029016">
    <property type="entry name" value="GAF-like_dom_sf"/>
</dbReference>
<accession>A0A561V7Z2</accession>
<dbReference type="InterPro" id="IPR050707">
    <property type="entry name" value="HTH_MetabolicPath_Reg"/>
</dbReference>
<dbReference type="AlphaFoldDB" id="A0A561V7Z2"/>
<protein>
    <submittedName>
        <fullName evidence="5">IclR-like helix-turn-helix domain-containing protein</fullName>
    </submittedName>
</protein>
<dbReference type="Proteomes" id="UP000316184">
    <property type="component" value="Unassembled WGS sequence"/>
</dbReference>
<dbReference type="OrthoDB" id="4524640at2"/>
<evidence type="ECO:0000313" key="6">
    <source>
        <dbReference type="Proteomes" id="UP000316184"/>
    </source>
</evidence>
<organism evidence="5 6">
    <name type="scientific">Saccharopolyspora dendranthemae</name>
    <dbReference type="NCBI Taxonomy" id="1181886"/>
    <lineage>
        <taxon>Bacteria</taxon>
        <taxon>Bacillati</taxon>
        <taxon>Actinomycetota</taxon>
        <taxon>Actinomycetes</taxon>
        <taxon>Pseudonocardiales</taxon>
        <taxon>Pseudonocardiaceae</taxon>
        <taxon>Saccharopolyspora</taxon>
    </lineage>
</organism>
<feature type="region of interest" description="Disordered" evidence="3">
    <location>
        <begin position="1"/>
        <end position="21"/>
    </location>
</feature>
<dbReference type="SUPFAM" id="SSF55781">
    <property type="entry name" value="GAF domain-like"/>
    <property type="match status" value="1"/>
</dbReference>
<dbReference type="InterPro" id="IPR036390">
    <property type="entry name" value="WH_DNA-bd_sf"/>
</dbReference>
<keyword evidence="1" id="KW-0805">Transcription regulation</keyword>
<dbReference type="PANTHER" id="PTHR30136:SF24">
    <property type="entry name" value="HTH-TYPE TRANSCRIPTIONAL REPRESSOR ALLR"/>
    <property type="match status" value="1"/>
</dbReference>
<sequence>MNSTVGSSPREGKGRSSSPPTERVVAIVELLAGRSEPLGAAEIADELQLSRSTALAVLASLAERGWVSRGTDLRYRLGARLAALIARGAPEPAVPPGTEEALRELAEAAGCGVALSAVTATELTFVSVFAGDGRIPAGITPDTVVPLRAPAGAAAVAFRSERERTRWLAGAEEAQRDRLAEALRLLRSDLVAAWGIGAAAPAQLDVLADVVDHLAEHPAPRELRTRVRSLMTDISGLPYTAADIGSEEPLPLSYLVAPVFDATGAAAWELQLGPLRASVGRSEREHCITHLRTTAQRLSGAE</sequence>
<evidence type="ECO:0000256" key="3">
    <source>
        <dbReference type="SAM" id="MobiDB-lite"/>
    </source>
</evidence>
<reference evidence="5 6" key="1">
    <citation type="submission" date="2019-06" db="EMBL/GenBank/DDBJ databases">
        <title>Sequencing the genomes of 1000 actinobacteria strains.</title>
        <authorList>
            <person name="Klenk H.-P."/>
        </authorList>
    </citation>
    <scope>NUCLEOTIDE SEQUENCE [LARGE SCALE GENOMIC DNA]</scope>
    <source>
        <strain evidence="5 6">DSM 46699</strain>
    </source>
</reference>
<dbReference type="SUPFAM" id="SSF46785">
    <property type="entry name" value="Winged helix' DNA-binding domain"/>
    <property type="match status" value="1"/>
</dbReference>
<dbReference type="GO" id="GO:0003677">
    <property type="term" value="F:DNA binding"/>
    <property type="evidence" value="ECO:0007669"/>
    <property type="project" value="InterPro"/>
</dbReference>
<dbReference type="Pfam" id="PF09339">
    <property type="entry name" value="HTH_IclR"/>
    <property type="match status" value="1"/>
</dbReference>
<dbReference type="Gene3D" id="3.30.450.40">
    <property type="match status" value="1"/>
</dbReference>
<feature type="domain" description="HTH iclR-type" evidence="4">
    <location>
        <begin position="18"/>
        <end position="79"/>
    </location>
</feature>
<evidence type="ECO:0000256" key="2">
    <source>
        <dbReference type="ARBA" id="ARBA00023163"/>
    </source>
</evidence>
<proteinExistence type="predicted"/>
<dbReference type="PROSITE" id="PS51077">
    <property type="entry name" value="HTH_ICLR"/>
    <property type="match status" value="1"/>
</dbReference>
<dbReference type="GO" id="GO:0045892">
    <property type="term" value="P:negative regulation of DNA-templated transcription"/>
    <property type="evidence" value="ECO:0007669"/>
    <property type="project" value="TreeGrafter"/>
</dbReference>
<evidence type="ECO:0000313" key="5">
    <source>
        <dbReference type="EMBL" id="TWG07739.1"/>
    </source>
</evidence>
<dbReference type="InterPro" id="IPR005471">
    <property type="entry name" value="Tscrpt_reg_IclR_N"/>
</dbReference>
<comment type="caution">
    <text evidence="5">The sequence shown here is derived from an EMBL/GenBank/DDBJ whole genome shotgun (WGS) entry which is preliminary data.</text>
</comment>
<evidence type="ECO:0000256" key="1">
    <source>
        <dbReference type="ARBA" id="ARBA00023015"/>
    </source>
</evidence>
<dbReference type="SMART" id="SM00346">
    <property type="entry name" value="HTH_ICLR"/>
    <property type="match status" value="1"/>
</dbReference>
<dbReference type="InterPro" id="IPR036388">
    <property type="entry name" value="WH-like_DNA-bd_sf"/>
</dbReference>
<dbReference type="GO" id="GO:0003700">
    <property type="term" value="F:DNA-binding transcription factor activity"/>
    <property type="evidence" value="ECO:0007669"/>
    <property type="project" value="TreeGrafter"/>
</dbReference>
<evidence type="ECO:0000259" key="4">
    <source>
        <dbReference type="PROSITE" id="PS51077"/>
    </source>
</evidence>